<evidence type="ECO:0000313" key="3">
    <source>
        <dbReference type="Proteomes" id="UP000611708"/>
    </source>
</evidence>
<protein>
    <submittedName>
        <fullName evidence="2">DUF1330 domain-containing protein</fullName>
    </submittedName>
</protein>
<dbReference type="InterPro" id="IPR010753">
    <property type="entry name" value="DUF1330"/>
</dbReference>
<comment type="caution">
    <text evidence="2">The sequence shown here is derived from an EMBL/GenBank/DDBJ whole genome shotgun (WGS) entry which is preliminary data.</text>
</comment>
<evidence type="ECO:0000313" key="2">
    <source>
        <dbReference type="EMBL" id="MBF9196489.1"/>
    </source>
</evidence>
<dbReference type="PANTHER" id="PTHR41521:SF4">
    <property type="entry name" value="BLR0684 PROTEIN"/>
    <property type="match status" value="1"/>
</dbReference>
<dbReference type="InterPro" id="IPR011008">
    <property type="entry name" value="Dimeric_a/b-barrel"/>
</dbReference>
<gene>
    <name evidence="2" type="ORF">I2H36_10590</name>
</gene>
<dbReference type="EMBL" id="JADQDN010000004">
    <property type="protein sequence ID" value="MBF9196489.1"/>
    <property type="molecule type" value="Genomic_DNA"/>
</dbReference>
<organism evidence="2 3">
    <name type="scientific">Microvirga terrestris</name>
    <dbReference type="NCBI Taxonomy" id="2791024"/>
    <lineage>
        <taxon>Bacteria</taxon>
        <taxon>Pseudomonadati</taxon>
        <taxon>Pseudomonadota</taxon>
        <taxon>Alphaproteobacteria</taxon>
        <taxon>Hyphomicrobiales</taxon>
        <taxon>Methylobacteriaceae</taxon>
        <taxon>Microvirga</taxon>
    </lineage>
</organism>
<sequence length="115" mass="12303">MPAYAVGHLHDVNVGHDIVEYLKRIDATLKPFGGRFIIHGGPVALLEGSWSGDLIVIAFPDRDSARAWYASPAYQQILPLRTGNSRGDVFLIEGVDADHKAADVLAGVAADQPLG</sequence>
<dbReference type="Proteomes" id="UP000611708">
    <property type="component" value="Unassembled WGS sequence"/>
</dbReference>
<dbReference type="RefSeq" id="WP_196263852.1">
    <property type="nucleotide sequence ID" value="NZ_JADQDN010000004.1"/>
</dbReference>
<evidence type="ECO:0000259" key="1">
    <source>
        <dbReference type="Pfam" id="PF07045"/>
    </source>
</evidence>
<dbReference type="SUPFAM" id="SSF54909">
    <property type="entry name" value="Dimeric alpha+beta barrel"/>
    <property type="match status" value="1"/>
</dbReference>
<keyword evidence="3" id="KW-1185">Reference proteome</keyword>
<dbReference type="PANTHER" id="PTHR41521">
    <property type="match status" value="1"/>
</dbReference>
<feature type="domain" description="DUF1330" evidence="1">
    <location>
        <begin position="2"/>
        <end position="95"/>
    </location>
</feature>
<reference evidence="2 3" key="1">
    <citation type="submission" date="2020-11" db="EMBL/GenBank/DDBJ databases">
        <authorList>
            <person name="Kim M.K."/>
        </authorList>
    </citation>
    <scope>NUCLEOTIDE SEQUENCE [LARGE SCALE GENOMIC DNA]</scope>
    <source>
        <strain evidence="2 3">BT290</strain>
    </source>
</reference>
<accession>A0ABS0HSM5</accession>
<proteinExistence type="predicted"/>
<name>A0ABS0HSM5_9HYPH</name>
<dbReference type="Pfam" id="PF07045">
    <property type="entry name" value="DUF1330"/>
    <property type="match status" value="1"/>
</dbReference>
<dbReference type="Gene3D" id="3.30.70.100">
    <property type="match status" value="1"/>
</dbReference>